<dbReference type="AlphaFoldDB" id="K3XP28"/>
<dbReference type="Proteomes" id="UP000004995">
    <property type="component" value="Unassembled WGS sequence"/>
</dbReference>
<organism evidence="1 2">
    <name type="scientific">Setaria italica</name>
    <name type="common">Foxtail millet</name>
    <name type="synonym">Panicum italicum</name>
    <dbReference type="NCBI Taxonomy" id="4555"/>
    <lineage>
        <taxon>Eukaryota</taxon>
        <taxon>Viridiplantae</taxon>
        <taxon>Streptophyta</taxon>
        <taxon>Embryophyta</taxon>
        <taxon>Tracheophyta</taxon>
        <taxon>Spermatophyta</taxon>
        <taxon>Magnoliopsida</taxon>
        <taxon>Liliopsida</taxon>
        <taxon>Poales</taxon>
        <taxon>Poaceae</taxon>
        <taxon>PACMAD clade</taxon>
        <taxon>Panicoideae</taxon>
        <taxon>Panicodae</taxon>
        <taxon>Paniceae</taxon>
        <taxon>Cenchrinae</taxon>
        <taxon>Setaria</taxon>
    </lineage>
</organism>
<accession>K3XP28</accession>
<reference evidence="2" key="1">
    <citation type="journal article" date="2012" name="Nat. Biotechnol.">
        <title>Reference genome sequence of the model plant Setaria.</title>
        <authorList>
            <person name="Bennetzen J.L."/>
            <person name="Schmutz J."/>
            <person name="Wang H."/>
            <person name="Percifield R."/>
            <person name="Hawkins J."/>
            <person name="Pontaroli A.C."/>
            <person name="Estep M."/>
            <person name="Feng L."/>
            <person name="Vaughn J.N."/>
            <person name="Grimwood J."/>
            <person name="Jenkins J."/>
            <person name="Barry K."/>
            <person name="Lindquist E."/>
            <person name="Hellsten U."/>
            <person name="Deshpande S."/>
            <person name="Wang X."/>
            <person name="Wu X."/>
            <person name="Mitros T."/>
            <person name="Triplett J."/>
            <person name="Yang X."/>
            <person name="Ye C.Y."/>
            <person name="Mauro-Herrera M."/>
            <person name="Wang L."/>
            <person name="Li P."/>
            <person name="Sharma M."/>
            <person name="Sharma R."/>
            <person name="Ronald P.C."/>
            <person name="Panaud O."/>
            <person name="Kellogg E.A."/>
            <person name="Brutnell T.P."/>
            <person name="Doust A.N."/>
            <person name="Tuskan G.A."/>
            <person name="Rokhsar D."/>
            <person name="Devos K.M."/>
        </authorList>
    </citation>
    <scope>NUCLEOTIDE SEQUENCE [LARGE SCALE GENOMIC DNA]</scope>
    <source>
        <strain evidence="2">cv. Yugu1</strain>
    </source>
</reference>
<dbReference type="HOGENOM" id="CLU_2871892_0_0_1"/>
<reference evidence="1" key="2">
    <citation type="submission" date="2018-08" db="UniProtKB">
        <authorList>
            <consortium name="EnsemblPlants"/>
        </authorList>
    </citation>
    <scope>IDENTIFICATION</scope>
    <source>
        <strain evidence="1">Yugu1</strain>
    </source>
</reference>
<evidence type="ECO:0000313" key="2">
    <source>
        <dbReference type="Proteomes" id="UP000004995"/>
    </source>
</evidence>
<dbReference type="InParanoid" id="K3XP28"/>
<dbReference type="EMBL" id="AGNK02003249">
    <property type="status" value="NOT_ANNOTATED_CDS"/>
    <property type="molecule type" value="Genomic_DNA"/>
</dbReference>
<sequence>MSTPLHGSEKNEHHACTELLIGATSASLVRIRVYSLVGNFLNYKVWLVQQKGTTEDRDPLNIVS</sequence>
<protein>
    <submittedName>
        <fullName evidence="1">Uncharacterized protein</fullName>
    </submittedName>
</protein>
<keyword evidence="2" id="KW-1185">Reference proteome</keyword>
<dbReference type="Gramene" id="KQL06446">
    <property type="protein sequence ID" value="KQL06446"/>
    <property type="gene ID" value="SETIT_003651mg"/>
</dbReference>
<name>K3XP28_SETIT</name>
<proteinExistence type="predicted"/>
<dbReference type="EnsemblPlants" id="KQL06446">
    <property type="protein sequence ID" value="KQL06446"/>
    <property type="gene ID" value="SETIT_003651mg"/>
</dbReference>
<evidence type="ECO:0000313" key="1">
    <source>
        <dbReference type="EnsemblPlants" id="KQL06446"/>
    </source>
</evidence>